<evidence type="ECO:0000256" key="7">
    <source>
        <dbReference type="SAM" id="MobiDB-lite"/>
    </source>
</evidence>
<organism evidence="10 11">
    <name type="scientific">Kineococcus rhizosphaerae</name>
    <dbReference type="NCBI Taxonomy" id="559628"/>
    <lineage>
        <taxon>Bacteria</taxon>
        <taxon>Bacillati</taxon>
        <taxon>Actinomycetota</taxon>
        <taxon>Actinomycetes</taxon>
        <taxon>Kineosporiales</taxon>
        <taxon>Kineosporiaceae</taxon>
        <taxon>Kineococcus</taxon>
    </lineage>
</organism>
<keyword evidence="4 8" id="KW-0812">Transmembrane</keyword>
<feature type="transmembrane region" description="Helical" evidence="8">
    <location>
        <begin position="121"/>
        <end position="141"/>
    </location>
</feature>
<dbReference type="InterPro" id="IPR003362">
    <property type="entry name" value="Bact_transf"/>
</dbReference>
<sequence length="466" mass="50730">MTLLGDGGAGSAVAPRSPGHPARASRRPRGRRSQLTLLMLACDGLCVLAVVALFGSSAPAVAVFSVSVLVVHAFAGLYRVRLDLSVLDDLPLLLSSTLAATGVAAIVQVATGLGTLQVRDLWIVVGQTLLVAVARSVLYAVRRRQRIAGRVAVRTLVVGCGGLGLQLVEALSSGEHGLRPVGFIDDDPRLPPAQRPLPVLGGIADLRELVLRHRADVVVIAYSNVPEMIVVDVLRGCQGLAVEILVVPRFWQVTPTHRLLQSVNGVPLEQLRRPAFRAPTWALKRVVDVVASSAGLLLATPVLAVCALAVRREVGAGVLFRQERVGLDGQRFELLKLQTMRPDVESDTRWNVEDRVGPVGGWLRRTSLDELPQLWNVLRGDMSLVGPRPERPHFVERFSRDHDGYLWRHRVPAGVTGWAQVNGLRGDTSIEARARFDNHYVENWSLWLDVKILLRTVVQVLTAAGR</sequence>
<evidence type="ECO:0000313" key="10">
    <source>
        <dbReference type="EMBL" id="PRY11421.1"/>
    </source>
</evidence>
<feature type="transmembrane region" description="Helical" evidence="8">
    <location>
        <begin position="35"/>
        <end position="54"/>
    </location>
</feature>
<dbReference type="InterPro" id="IPR017475">
    <property type="entry name" value="EPS_sugar_tfrase"/>
</dbReference>
<reference evidence="10 11" key="1">
    <citation type="submission" date="2018-03" db="EMBL/GenBank/DDBJ databases">
        <title>Genomic Encyclopedia of Archaeal and Bacterial Type Strains, Phase II (KMG-II): from individual species to whole genera.</title>
        <authorList>
            <person name="Goeker M."/>
        </authorList>
    </citation>
    <scope>NUCLEOTIDE SEQUENCE [LARGE SCALE GENOMIC DNA]</scope>
    <source>
        <strain evidence="10 11">DSM 19711</strain>
    </source>
</reference>
<dbReference type="Pfam" id="PF02397">
    <property type="entry name" value="Bac_transf"/>
    <property type="match status" value="1"/>
</dbReference>
<protein>
    <submittedName>
        <fullName evidence="10">Exopolysaccharide biosynthesis polyprenyl glycosylphosphotransferase</fullName>
    </submittedName>
</protein>
<feature type="region of interest" description="Disordered" evidence="7">
    <location>
        <begin position="1"/>
        <end position="30"/>
    </location>
</feature>
<dbReference type="NCBIfam" id="TIGR03025">
    <property type="entry name" value="EPS_sugtrans"/>
    <property type="match status" value="1"/>
</dbReference>
<keyword evidence="5 8" id="KW-1133">Transmembrane helix</keyword>
<dbReference type="GO" id="GO:0016780">
    <property type="term" value="F:phosphotransferase activity, for other substituted phosphate groups"/>
    <property type="evidence" value="ECO:0007669"/>
    <property type="project" value="TreeGrafter"/>
</dbReference>
<dbReference type="GO" id="GO:0016020">
    <property type="term" value="C:membrane"/>
    <property type="evidence" value="ECO:0007669"/>
    <property type="project" value="UniProtKB-SubCell"/>
</dbReference>
<proteinExistence type="inferred from homology"/>
<name>A0A2T0QYH6_9ACTN</name>
<feature type="transmembrane region" description="Helical" evidence="8">
    <location>
        <begin position="286"/>
        <end position="310"/>
    </location>
</feature>
<dbReference type="SUPFAM" id="SSF51735">
    <property type="entry name" value="NAD(P)-binding Rossmann-fold domains"/>
    <property type="match status" value="1"/>
</dbReference>
<dbReference type="RefSeq" id="WP_106214326.1">
    <property type="nucleotide sequence ID" value="NZ_PVZF01000013.1"/>
</dbReference>
<keyword evidence="11" id="KW-1185">Reference proteome</keyword>
<comment type="caution">
    <text evidence="10">The sequence shown here is derived from an EMBL/GenBank/DDBJ whole genome shotgun (WGS) entry which is preliminary data.</text>
</comment>
<evidence type="ECO:0000313" key="11">
    <source>
        <dbReference type="Proteomes" id="UP000238083"/>
    </source>
</evidence>
<evidence type="ECO:0000256" key="6">
    <source>
        <dbReference type="ARBA" id="ARBA00023136"/>
    </source>
</evidence>
<accession>A0A2T0QYH6</accession>
<dbReference type="PANTHER" id="PTHR30576">
    <property type="entry name" value="COLANIC BIOSYNTHESIS UDP-GLUCOSE LIPID CARRIER TRANSFERASE"/>
    <property type="match status" value="1"/>
</dbReference>
<dbReference type="AlphaFoldDB" id="A0A2T0QYH6"/>
<gene>
    <name evidence="10" type="ORF">CLV37_11343</name>
</gene>
<dbReference type="Gene3D" id="3.40.50.720">
    <property type="entry name" value="NAD(P)-binding Rossmann-like Domain"/>
    <property type="match status" value="1"/>
</dbReference>
<evidence type="ECO:0000256" key="8">
    <source>
        <dbReference type="SAM" id="Phobius"/>
    </source>
</evidence>
<dbReference type="InterPro" id="IPR036291">
    <property type="entry name" value="NAD(P)-bd_dom_sf"/>
</dbReference>
<keyword evidence="3 10" id="KW-0808">Transferase</keyword>
<evidence type="ECO:0000256" key="4">
    <source>
        <dbReference type="ARBA" id="ARBA00022692"/>
    </source>
</evidence>
<feature type="compositionally biased region" description="Gly residues" evidence="7">
    <location>
        <begin position="1"/>
        <end position="10"/>
    </location>
</feature>
<dbReference type="OrthoDB" id="9808602at2"/>
<dbReference type="EMBL" id="PVZF01000013">
    <property type="protein sequence ID" value="PRY11421.1"/>
    <property type="molecule type" value="Genomic_DNA"/>
</dbReference>
<feature type="domain" description="Bacterial sugar transferase" evidence="9">
    <location>
        <begin position="284"/>
        <end position="461"/>
    </location>
</feature>
<feature type="transmembrane region" description="Helical" evidence="8">
    <location>
        <begin position="60"/>
        <end position="78"/>
    </location>
</feature>
<evidence type="ECO:0000256" key="1">
    <source>
        <dbReference type="ARBA" id="ARBA00004141"/>
    </source>
</evidence>
<evidence type="ECO:0000256" key="5">
    <source>
        <dbReference type="ARBA" id="ARBA00022989"/>
    </source>
</evidence>
<comment type="subcellular location">
    <subcellularLocation>
        <location evidence="1">Membrane</location>
        <topology evidence="1">Multi-pass membrane protein</topology>
    </subcellularLocation>
</comment>
<evidence type="ECO:0000256" key="3">
    <source>
        <dbReference type="ARBA" id="ARBA00022679"/>
    </source>
</evidence>
<dbReference type="Proteomes" id="UP000238083">
    <property type="component" value="Unassembled WGS sequence"/>
</dbReference>
<evidence type="ECO:0000256" key="2">
    <source>
        <dbReference type="ARBA" id="ARBA00006464"/>
    </source>
</evidence>
<dbReference type="PANTHER" id="PTHR30576:SF0">
    <property type="entry name" value="UNDECAPRENYL-PHOSPHATE N-ACETYLGALACTOSAMINYL 1-PHOSPHATE TRANSFERASE-RELATED"/>
    <property type="match status" value="1"/>
</dbReference>
<comment type="similarity">
    <text evidence="2">Belongs to the bacterial sugar transferase family.</text>
</comment>
<evidence type="ECO:0000259" key="9">
    <source>
        <dbReference type="Pfam" id="PF02397"/>
    </source>
</evidence>
<dbReference type="Pfam" id="PF13727">
    <property type="entry name" value="CoA_binding_3"/>
    <property type="match status" value="1"/>
</dbReference>
<keyword evidence="6 8" id="KW-0472">Membrane</keyword>
<feature type="transmembrane region" description="Helical" evidence="8">
    <location>
        <begin position="90"/>
        <end position="109"/>
    </location>
</feature>